<accession>A0ABX6EHT2</accession>
<dbReference type="SUPFAM" id="SSF143422">
    <property type="entry name" value="Transposase IS200-like"/>
    <property type="match status" value="1"/>
</dbReference>
<keyword evidence="4" id="KW-1185">Reference proteome</keyword>
<dbReference type="SMART" id="SM01321">
    <property type="entry name" value="Y1_Tnp"/>
    <property type="match status" value="1"/>
</dbReference>
<dbReference type="Proteomes" id="UP000424673">
    <property type="component" value="Chromosome"/>
</dbReference>
<dbReference type="PANTHER" id="PTHR36966">
    <property type="entry name" value="REP-ASSOCIATED TYROSINE TRANSPOSASE"/>
    <property type="match status" value="1"/>
</dbReference>
<evidence type="ECO:0000313" key="3">
    <source>
        <dbReference type="EMBL" id="QGM93705.1"/>
    </source>
</evidence>
<organism evidence="3 4">
    <name type="scientific">Methylocystis rosea</name>
    <dbReference type="NCBI Taxonomy" id="173366"/>
    <lineage>
        <taxon>Bacteria</taxon>
        <taxon>Pseudomonadati</taxon>
        <taxon>Pseudomonadota</taxon>
        <taxon>Alphaproteobacteria</taxon>
        <taxon>Hyphomicrobiales</taxon>
        <taxon>Methylocystaceae</taxon>
        <taxon>Methylocystis</taxon>
    </lineage>
</organism>
<proteinExistence type="predicted"/>
<reference evidence="4" key="1">
    <citation type="submission" date="2019-09" db="EMBL/GenBank/DDBJ databases">
        <title>Isolation and complete genome sequencing of Methylocystis species.</title>
        <authorList>
            <person name="Rumah B.L."/>
            <person name="Stead C.E."/>
            <person name="Stevens B.C."/>
            <person name="Minton N.P."/>
            <person name="Grosse-Honebrink A."/>
            <person name="Zhang Y."/>
        </authorList>
    </citation>
    <scope>NUCLEOTIDE SEQUENCE [LARGE SCALE GENOMIC DNA]</scope>
    <source>
        <strain evidence="4">BRCS1</strain>
    </source>
</reference>
<feature type="region of interest" description="Disordered" evidence="1">
    <location>
        <begin position="50"/>
        <end position="73"/>
    </location>
</feature>
<dbReference type="InterPro" id="IPR002686">
    <property type="entry name" value="Transposase_17"/>
</dbReference>
<dbReference type="Gene3D" id="3.30.70.1290">
    <property type="entry name" value="Transposase IS200-like"/>
    <property type="match status" value="1"/>
</dbReference>
<gene>
    <name evidence="3" type="ORF">F7D13_06505</name>
</gene>
<dbReference type="InterPro" id="IPR036515">
    <property type="entry name" value="Transposase_17_sf"/>
</dbReference>
<protein>
    <submittedName>
        <fullName evidence="3">Transposase</fullName>
    </submittedName>
</protein>
<reference evidence="3 4" key="2">
    <citation type="journal article" date="2021" name="AMB Express">
        <title>Isolation and characterisation of Methylocystis spp. for poly-3-hydroxybutyrate production using waste methane feedstocks.</title>
        <authorList>
            <person name="Rumah B.L."/>
            <person name="Stead C.E."/>
            <person name="Claxton Stevens B.H."/>
            <person name="Minton N.P."/>
            <person name="Grosse-Honebrink A."/>
            <person name="Zhang Y."/>
        </authorList>
    </citation>
    <scope>NUCLEOTIDE SEQUENCE [LARGE SCALE GENOMIC DNA]</scope>
    <source>
        <strain evidence="3 4">BRCS1</strain>
    </source>
</reference>
<dbReference type="InterPro" id="IPR052715">
    <property type="entry name" value="RAYT_transposase"/>
</dbReference>
<evidence type="ECO:0000313" key="4">
    <source>
        <dbReference type="Proteomes" id="UP000424673"/>
    </source>
</evidence>
<dbReference type="Pfam" id="PF01797">
    <property type="entry name" value="Y1_Tnp"/>
    <property type="match status" value="1"/>
</dbReference>
<sequence length="243" mass="27172">MTKTRTTWTASLQARNFPVVSILASVEARGPVAGWTASLAARIFANTRPCAPGGARSRDKAMTSKPHKSWHSRGYLPHYDTPERAQHIVFRVAGPLPKAIVACTSNQERVQRLDDWLDRGEGDSPLAQPDSANIVAESLRALAGQRYDLHGWCVMPSHVHVLMTLREGYRLGDVVKSWKTFTARRINRARGGSGSLWAPDYFERYMRNENDFANTIAYIENNPVVAGLVMRPENWPWSSAART</sequence>
<evidence type="ECO:0000256" key="1">
    <source>
        <dbReference type="SAM" id="MobiDB-lite"/>
    </source>
</evidence>
<evidence type="ECO:0000259" key="2">
    <source>
        <dbReference type="SMART" id="SM01321"/>
    </source>
</evidence>
<name>A0ABX6EHT2_9HYPH</name>
<dbReference type="PANTHER" id="PTHR36966:SF1">
    <property type="entry name" value="REP-ASSOCIATED TYROSINE TRANSPOSASE"/>
    <property type="match status" value="1"/>
</dbReference>
<dbReference type="EMBL" id="CP044328">
    <property type="protein sequence ID" value="QGM93705.1"/>
    <property type="molecule type" value="Genomic_DNA"/>
</dbReference>
<dbReference type="NCBIfam" id="NF047646">
    <property type="entry name" value="REP_Tyr_transpos"/>
    <property type="match status" value="1"/>
</dbReference>
<feature type="domain" description="Transposase IS200-like" evidence="2">
    <location>
        <begin position="81"/>
        <end position="222"/>
    </location>
</feature>